<dbReference type="Gene3D" id="3.40.250.10">
    <property type="entry name" value="Rhodanese-like domain"/>
    <property type="match status" value="1"/>
</dbReference>
<dbReference type="InterPro" id="IPR001763">
    <property type="entry name" value="Rhodanese-like_dom"/>
</dbReference>
<gene>
    <name evidence="5" type="ORF">METZ01_LOCUS51489</name>
</gene>
<dbReference type="Pfam" id="PF00581">
    <property type="entry name" value="Rhodanese"/>
    <property type="match status" value="1"/>
</dbReference>
<dbReference type="GO" id="GO:0008033">
    <property type="term" value="P:tRNA processing"/>
    <property type="evidence" value="ECO:0007669"/>
    <property type="project" value="UniProtKB-KW"/>
</dbReference>
<keyword evidence="1" id="KW-0819">tRNA processing</keyword>
<dbReference type="Pfam" id="PF17773">
    <property type="entry name" value="UPF0176_N"/>
    <property type="match status" value="1"/>
</dbReference>
<evidence type="ECO:0000259" key="4">
    <source>
        <dbReference type="PROSITE" id="PS50206"/>
    </source>
</evidence>
<dbReference type="AlphaFoldDB" id="A0A381S3G0"/>
<evidence type="ECO:0000256" key="1">
    <source>
        <dbReference type="ARBA" id="ARBA00022694"/>
    </source>
</evidence>
<feature type="domain" description="Rhodanese" evidence="4">
    <location>
        <begin position="148"/>
        <end position="242"/>
    </location>
</feature>
<name>A0A381S3G0_9ZZZZ</name>
<reference evidence="5" key="1">
    <citation type="submission" date="2018-05" db="EMBL/GenBank/DDBJ databases">
        <authorList>
            <person name="Lanie J.A."/>
            <person name="Ng W.-L."/>
            <person name="Kazmierczak K.M."/>
            <person name="Andrzejewski T.M."/>
            <person name="Davidsen T.M."/>
            <person name="Wayne K.J."/>
            <person name="Tettelin H."/>
            <person name="Glass J.I."/>
            <person name="Rusch D."/>
            <person name="Podicherti R."/>
            <person name="Tsui H.-C.T."/>
            <person name="Winkler M.E."/>
        </authorList>
    </citation>
    <scope>NUCLEOTIDE SEQUENCE</scope>
</reference>
<dbReference type="GO" id="GO:0016491">
    <property type="term" value="F:oxidoreductase activity"/>
    <property type="evidence" value="ECO:0007669"/>
    <property type="project" value="UniProtKB-KW"/>
</dbReference>
<dbReference type="SUPFAM" id="SSF52821">
    <property type="entry name" value="Rhodanese/Cell cycle control phosphatase"/>
    <property type="match status" value="1"/>
</dbReference>
<dbReference type="InterPro" id="IPR040503">
    <property type="entry name" value="TRHO_N"/>
</dbReference>
<accession>A0A381S3G0</accession>
<evidence type="ECO:0000256" key="2">
    <source>
        <dbReference type="ARBA" id="ARBA00023002"/>
    </source>
</evidence>
<dbReference type="EMBL" id="UINC01002623">
    <property type="protein sequence ID" value="SUZ98635.1"/>
    <property type="molecule type" value="Genomic_DNA"/>
</dbReference>
<dbReference type="InterPro" id="IPR020936">
    <property type="entry name" value="TrhO"/>
</dbReference>
<dbReference type="SMART" id="SM00450">
    <property type="entry name" value="RHOD"/>
    <property type="match status" value="1"/>
</dbReference>
<comment type="function">
    <text evidence="3">Catalyzes oxygen-dependent 5-hydroxyuridine (ho5U) modification at position 34 in tRNAs, the first step in 5-carboxymethoxyuridine (cmo5U) biosynthesis. May be part of an alternate pathway, which is able to bypass cmo5U biogenesis in a subset of tRNAs under aerobic conditions.</text>
</comment>
<dbReference type="PANTHER" id="PTHR43846">
    <property type="entry name" value="UPF0176 PROTEIN YCEA"/>
    <property type="match status" value="1"/>
</dbReference>
<dbReference type="InterPro" id="IPR036873">
    <property type="entry name" value="Rhodanese-like_dom_sf"/>
</dbReference>
<dbReference type="PROSITE" id="PS50206">
    <property type="entry name" value="RHODANESE_3"/>
    <property type="match status" value="1"/>
</dbReference>
<dbReference type="Pfam" id="PF12368">
    <property type="entry name" value="Rhodanese_C"/>
    <property type="match status" value="1"/>
</dbReference>
<evidence type="ECO:0000256" key="3">
    <source>
        <dbReference type="ARBA" id="ARBA00045625"/>
    </source>
</evidence>
<dbReference type="CDD" id="cd01518">
    <property type="entry name" value="RHOD_YceA"/>
    <property type="match status" value="1"/>
</dbReference>
<sequence length="348" mass="40014">MKQKKPILFNKVGRDILKKKLAAEPYDRITASFYAYHPIENPQAVRDQLFITWNKLNILGRIYIATEGINAQLSAPEQNWSQFCETMNSFPFLRNVPIKKAIQDGNSFYKLTIKVRKELVAYGVPENSYDMNKVGNHLSAEEFNQALEKPETIVVDMRNYYESEVGRFESAVIPDVEISKELLPEVKHILDGKEEEQILLYCTGGIRCEKASSYLMNHGFKNVNQLSGGIIEYAHEIDKKGLKSKFIGKNFVFDDRLGERVTEDVIAKCHICGNACDDHTDCKNDACHILFIQCETCFKELDGCCSKECNDFIQLPIEEQKIRRKDPTQVVSRTFFDSRIKPKLNQKF</sequence>
<dbReference type="Gene3D" id="3.30.70.100">
    <property type="match status" value="1"/>
</dbReference>
<dbReference type="InterPro" id="IPR022111">
    <property type="entry name" value="Rhodanese_C"/>
</dbReference>
<organism evidence="5">
    <name type="scientific">marine metagenome</name>
    <dbReference type="NCBI Taxonomy" id="408172"/>
    <lineage>
        <taxon>unclassified sequences</taxon>
        <taxon>metagenomes</taxon>
        <taxon>ecological metagenomes</taxon>
    </lineage>
</organism>
<dbReference type="HAMAP" id="MF_00469">
    <property type="entry name" value="TrhO"/>
    <property type="match status" value="1"/>
</dbReference>
<protein>
    <recommendedName>
        <fullName evidence="4">Rhodanese domain-containing protein</fullName>
    </recommendedName>
</protein>
<dbReference type="NCBIfam" id="NF001133">
    <property type="entry name" value="PRK00142.1-1"/>
    <property type="match status" value="1"/>
</dbReference>
<proteinExistence type="inferred from homology"/>
<evidence type="ECO:0000313" key="5">
    <source>
        <dbReference type="EMBL" id="SUZ98635.1"/>
    </source>
</evidence>
<dbReference type="PANTHER" id="PTHR43846:SF1">
    <property type="entry name" value="TRNA URIDINE(34) HYDROXYLASE"/>
    <property type="match status" value="1"/>
</dbReference>
<keyword evidence="2" id="KW-0560">Oxidoreductase</keyword>